<evidence type="ECO:0000313" key="1">
    <source>
        <dbReference type="EMBL" id="VDM74225.1"/>
    </source>
</evidence>
<organism evidence="1 2">
    <name type="scientific">Strongylus vulgaris</name>
    <name type="common">Blood worm</name>
    <dbReference type="NCBI Taxonomy" id="40348"/>
    <lineage>
        <taxon>Eukaryota</taxon>
        <taxon>Metazoa</taxon>
        <taxon>Ecdysozoa</taxon>
        <taxon>Nematoda</taxon>
        <taxon>Chromadorea</taxon>
        <taxon>Rhabditida</taxon>
        <taxon>Rhabditina</taxon>
        <taxon>Rhabditomorpha</taxon>
        <taxon>Strongyloidea</taxon>
        <taxon>Strongylidae</taxon>
        <taxon>Strongylus</taxon>
    </lineage>
</organism>
<sequence>MLAEEPFLHESLMLEREEGLSEEEKKEAELWFAKEQYKESFDLAYPDAPISNPDGELGSRLGGHSRLGRPHFGMQFPSQFGFGGNGGYAMGMVSNSSVYGSEDGRMLTGNRMRNLTDGLRRVLPFPGASVAFEPSSNHRGSVQLIRTDRGD</sequence>
<gene>
    <name evidence="1" type="ORF">SVUK_LOCUS9223</name>
</gene>
<protein>
    <submittedName>
        <fullName evidence="1">Uncharacterized protein</fullName>
    </submittedName>
</protein>
<keyword evidence="2" id="KW-1185">Reference proteome</keyword>
<reference evidence="1 2" key="1">
    <citation type="submission" date="2018-11" db="EMBL/GenBank/DDBJ databases">
        <authorList>
            <consortium name="Pathogen Informatics"/>
        </authorList>
    </citation>
    <scope>NUCLEOTIDE SEQUENCE [LARGE SCALE GENOMIC DNA]</scope>
</reference>
<evidence type="ECO:0000313" key="2">
    <source>
        <dbReference type="Proteomes" id="UP000270094"/>
    </source>
</evidence>
<dbReference type="Proteomes" id="UP000270094">
    <property type="component" value="Unassembled WGS sequence"/>
</dbReference>
<dbReference type="EMBL" id="UYYB01034833">
    <property type="protein sequence ID" value="VDM74225.1"/>
    <property type="molecule type" value="Genomic_DNA"/>
</dbReference>
<dbReference type="OrthoDB" id="2020972at2759"/>
<name>A0A3P7KUV6_STRVU</name>
<dbReference type="AlphaFoldDB" id="A0A3P7KUV6"/>
<proteinExistence type="predicted"/>
<accession>A0A3P7KUV6</accession>